<dbReference type="AlphaFoldDB" id="A0AA96VAL6"/>
<keyword evidence="1" id="KW-0812">Transmembrane</keyword>
<dbReference type="KEGG" id="mees:MmiEs2_09730"/>
<protein>
    <submittedName>
        <fullName evidence="2">Uncharacterized protein</fullName>
    </submittedName>
</protein>
<evidence type="ECO:0000256" key="1">
    <source>
        <dbReference type="SAM" id="Phobius"/>
    </source>
</evidence>
<accession>A0AA96VAL6</accession>
<evidence type="ECO:0000313" key="3">
    <source>
        <dbReference type="Proteomes" id="UP001302662"/>
    </source>
</evidence>
<organism evidence="2 3">
    <name type="scientific">Methanimicrococcus stummii</name>
    <dbReference type="NCBI Taxonomy" id="3028294"/>
    <lineage>
        <taxon>Archaea</taxon>
        <taxon>Methanobacteriati</taxon>
        <taxon>Methanobacteriota</taxon>
        <taxon>Stenosarchaea group</taxon>
        <taxon>Methanomicrobia</taxon>
        <taxon>Methanosarcinales</taxon>
        <taxon>Methanosarcinaceae</taxon>
        <taxon>Methanimicrococcus</taxon>
    </lineage>
</organism>
<keyword evidence="1" id="KW-0472">Membrane</keyword>
<reference evidence="2 3" key="1">
    <citation type="submission" date="2023-07" db="EMBL/GenBank/DDBJ databases">
        <title>Closed genome sequence of Methanimicrococcus sp. Es2.</title>
        <authorList>
            <person name="Protasov E."/>
            <person name="Platt K."/>
            <person name="Reeh H."/>
            <person name="Poehlein A."/>
            <person name="Daniel R."/>
            <person name="Brune A."/>
        </authorList>
    </citation>
    <scope>NUCLEOTIDE SEQUENCE [LARGE SCALE GENOMIC DNA]</scope>
    <source>
        <strain evidence="2 3">Es2</strain>
    </source>
</reference>
<keyword evidence="3" id="KW-1185">Reference proteome</keyword>
<feature type="transmembrane region" description="Helical" evidence="1">
    <location>
        <begin position="58"/>
        <end position="76"/>
    </location>
</feature>
<dbReference type="Proteomes" id="UP001302662">
    <property type="component" value="Chromosome"/>
</dbReference>
<keyword evidence="1" id="KW-1133">Transmembrane helix</keyword>
<feature type="transmembrane region" description="Helical" evidence="1">
    <location>
        <begin position="7"/>
        <end position="28"/>
    </location>
</feature>
<evidence type="ECO:0000313" key="2">
    <source>
        <dbReference type="EMBL" id="WNY28770.1"/>
    </source>
</evidence>
<feature type="transmembrane region" description="Helical" evidence="1">
    <location>
        <begin position="82"/>
        <end position="102"/>
    </location>
</feature>
<name>A0AA96VAL6_9EURY</name>
<sequence length="111" mass="13032">MKKETKHGIFAVFLIVFLYICAYLFSYFTNYNTVDSIIFFVAFPLMVLAALLYNIPKIWKVVTLVLAFVTLCFPLFESPKFSSVEFIFFSFVIVYLIIVCYCSEKNKRKKN</sequence>
<dbReference type="EMBL" id="CP131062">
    <property type="protein sequence ID" value="WNY28770.1"/>
    <property type="molecule type" value="Genomic_DNA"/>
</dbReference>
<gene>
    <name evidence="2" type="ORF">MmiEs2_09730</name>
</gene>
<proteinExistence type="predicted"/>
<feature type="transmembrane region" description="Helical" evidence="1">
    <location>
        <begin position="34"/>
        <end position="53"/>
    </location>
</feature>